<organism evidence="1 2">
    <name type="scientific">Virgibacillus chiguensis</name>
    <dbReference type="NCBI Taxonomy" id="411959"/>
    <lineage>
        <taxon>Bacteria</taxon>
        <taxon>Bacillati</taxon>
        <taxon>Bacillota</taxon>
        <taxon>Bacilli</taxon>
        <taxon>Bacillales</taxon>
        <taxon>Bacillaceae</taxon>
        <taxon>Virgibacillus</taxon>
    </lineage>
</organism>
<dbReference type="InterPro" id="IPR038396">
    <property type="entry name" value="SpoIIAA-like_sf"/>
</dbReference>
<reference evidence="2" key="1">
    <citation type="submission" date="2016-11" db="EMBL/GenBank/DDBJ databases">
        <authorList>
            <person name="Varghese N."/>
            <person name="Submissions S."/>
        </authorList>
    </citation>
    <scope>NUCLEOTIDE SEQUENCE [LARGE SCALE GENOMIC DNA]</scope>
    <source>
        <strain evidence="2">CGMCC 1.6496</strain>
    </source>
</reference>
<dbReference type="RefSeq" id="WP_073010905.1">
    <property type="nucleotide sequence ID" value="NZ_FQXD01000013.1"/>
</dbReference>
<proteinExistence type="predicted"/>
<dbReference type="AlphaFoldDB" id="A0A1M5VPY1"/>
<dbReference type="EMBL" id="FQXD01000013">
    <property type="protein sequence ID" value="SHH77341.1"/>
    <property type="molecule type" value="Genomic_DNA"/>
</dbReference>
<evidence type="ECO:0000313" key="2">
    <source>
        <dbReference type="Proteomes" id="UP000184079"/>
    </source>
</evidence>
<keyword evidence="2" id="KW-1185">Reference proteome</keyword>
<dbReference type="SUPFAM" id="SSF52091">
    <property type="entry name" value="SpoIIaa-like"/>
    <property type="match status" value="1"/>
</dbReference>
<name>A0A1M5VPY1_9BACI</name>
<sequence length="117" mass="13762">MIKITPAKVDNAIEIEVQGKVEKEDLNHFEEFFMLKRQEYNKVNILLLLDKMEGMTLKGVLEDLKMIQYLKYIQKLAIVSDKKWIEIGVKLENLLPETKVEHFTPDNEAQAQQWLSE</sequence>
<dbReference type="Proteomes" id="UP000184079">
    <property type="component" value="Unassembled WGS sequence"/>
</dbReference>
<dbReference type="InterPro" id="IPR021866">
    <property type="entry name" value="SpoIIAA-like"/>
</dbReference>
<evidence type="ECO:0000313" key="1">
    <source>
        <dbReference type="EMBL" id="SHH77341.1"/>
    </source>
</evidence>
<accession>A0A1M5VPY1</accession>
<dbReference type="OrthoDB" id="2389786at2"/>
<dbReference type="Pfam" id="PF11964">
    <property type="entry name" value="SpoIIAA-like"/>
    <property type="match status" value="1"/>
</dbReference>
<dbReference type="Gene3D" id="3.40.50.10600">
    <property type="entry name" value="SpoIIaa-like domains"/>
    <property type="match status" value="1"/>
</dbReference>
<gene>
    <name evidence="1" type="ORF">SAMN05421807_11352</name>
</gene>
<dbReference type="InterPro" id="IPR036513">
    <property type="entry name" value="STAS_dom_sf"/>
</dbReference>
<protein>
    <submittedName>
        <fullName evidence="1">SpoIIAA-like</fullName>
    </submittedName>
</protein>